<reference evidence="2 3" key="1">
    <citation type="submission" date="2019-03" db="EMBL/GenBank/DDBJ databases">
        <title>Genomics of glacier-inhabiting Cryobacterium strains.</title>
        <authorList>
            <person name="Liu Q."/>
            <person name="Xin Y.-H."/>
        </authorList>
    </citation>
    <scope>NUCLEOTIDE SEQUENCE [LARGE SCALE GENOMIC DNA]</scope>
    <source>
        <strain evidence="2 3">TMT2-48-2</strain>
    </source>
</reference>
<dbReference type="Proteomes" id="UP000298433">
    <property type="component" value="Unassembled WGS sequence"/>
</dbReference>
<gene>
    <name evidence="2" type="ORF">E3T23_03605</name>
</gene>
<dbReference type="OrthoDB" id="4981253at2"/>
<keyword evidence="3" id="KW-1185">Reference proteome</keyword>
<feature type="compositionally biased region" description="Basic and acidic residues" evidence="1">
    <location>
        <begin position="71"/>
        <end position="82"/>
    </location>
</feature>
<proteinExistence type="predicted"/>
<name>A0A4R8XW54_9MICO</name>
<organism evidence="2 3">
    <name type="scientific">Cryobacterium cheniae</name>
    <dbReference type="NCBI Taxonomy" id="1259262"/>
    <lineage>
        <taxon>Bacteria</taxon>
        <taxon>Bacillati</taxon>
        <taxon>Actinomycetota</taxon>
        <taxon>Actinomycetes</taxon>
        <taxon>Micrococcales</taxon>
        <taxon>Microbacteriaceae</taxon>
        <taxon>Cryobacterium</taxon>
    </lineage>
</organism>
<protein>
    <submittedName>
        <fullName evidence="2">Uncharacterized protein</fullName>
    </submittedName>
</protein>
<evidence type="ECO:0000256" key="1">
    <source>
        <dbReference type="SAM" id="MobiDB-lite"/>
    </source>
</evidence>
<sequence>MSIMRSNTEPSDERGLVGVIARLNRRLLPWIGPPPLGPYDTVTPAEVAETRARSVCPICGALMSLHEIDRTGERTQMRHPTPEEIAALPDAP</sequence>
<feature type="region of interest" description="Disordered" evidence="1">
    <location>
        <begin position="71"/>
        <end position="92"/>
    </location>
</feature>
<dbReference type="AlphaFoldDB" id="A0A4R8XW54"/>
<evidence type="ECO:0000313" key="3">
    <source>
        <dbReference type="Proteomes" id="UP000298433"/>
    </source>
</evidence>
<evidence type="ECO:0000313" key="2">
    <source>
        <dbReference type="EMBL" id="TFC82878.1"/>
    </source>
</evidence>
<dbReference type="EMBL" id="SOGN01000020">
    <property type="protein sequence ID" value="TFC82878.1"/>
    <property type="molecule type" value="Genomic_DNA"/>
</dbReference>
<dbReference type="RefSeq" id="WP_134369049.1">
    <property type="nucleotide sequence ID" value="NZ_SOGN01000020.1"/>
</dbReference>
<accession>A0A4R8XW54</accession>
<comment type="caution">
    <text evidence="2">The sequence shown here is derived from an EMBL/GenBank/DDBJ whole genome shotgun (WGS) entry which is preliminary data.</text>
</comment>